<keyword evidence="2" id="KW-1185">Reference proteome</keyword>
<organism evidence="1 2">
    <name type="scientific">Taxus chinensis</name>
    <name type="common">Chinese yew</name>
    <name type="synonym">Taxus wallichiana var. chinensis</name>
    <dbReference type="NCBI Taxonomy" id="29808"/>
    <lineage>
        <taxon>Eukaryota</taxon>
        <taxon>Viridiplantae</taxon>
        <taxon>Streptophyta</taxon>
        <taxon>Embryophyta</taxon>
        <taxon>Tracheophyta</taxon>
        <taxon>Spermatophyta</taxon>
        <taxon>Pinopsida</taxon>
        <taxon>Pinidae</taxon>
        <taxon>Conifers II</taxon>
        <taxon>Cupressales</taxon>
        <taxon>Taxaceae</taxon>
        <taxon>Taxus</taxon>
    </lineage>
</organism>
<dbReference type="EMBL" id="JAHRHJ020000001">
    <property type="protein sequence ID" value="KAH9328460.1"/>
    <property type="molecule type" value="Genomic_DNA"/>
</dbReference>
<feature type="non-terminal residue" evidence="1">
    <location>
        <position position="1"/>
    </location>
</feature>
<comment type="caution">
    <text evidence="1">The sequence shown here is derived from an EMBL/GenBank/DDBJ whole genome shotgun (WGS) entry which is preliminary data.</text>
</comment>
<reference evidence="1 2" key="1">
    <citation type="journal article" date="2021" name="Nat. Plants">
        <title>The Taxus genome provides insights into paclitaxel biosynthesis.</title>
        <authorList>
            <person name="Xiong X."/>
            <person name="Gou J."/>
            <person name="Liao Q."/>
            <person name="Li Y."/>
            <person name="Zhou Q."/>
            <person name="Bi G."/>
            <person name="Li C."/>
            <person name="Du R."/>
            <person name="Wang X."/>
            <person name="Sun T."/>
            <person name="Guo L."/>
            <person name="Liang H."/>
            <person name="Lu P."/>
            <person name="Wu Y."/>
            <person name="Zhang Z."/>
            <person name="Ro D.K."/>
            <person name="Shang Y."/>
            <person name="Huang S."/>
            <person name="Yan J."/>
        </authorList>
    </citation>
    <scope>NUCLEOTIDE SEQUENCE [LARGE SCALE GENOMIC DNA]</scope>
    <source>
        <strain evidence="1">Ta-2019</strain>
    </source>
</reference>
<name>A0AA38LN57_TAXCH</name>
<feature type="non-terminal residue" evidence="1">
    <location>
        <position position="50"/>
    </location>
</feature>
<proteinExistence type="predicted"/>
<dbReference type="Proteomes" id="UP000824469">
    <property type="component" value="Unassembled WGS sequence"/>
</dbReference>
<dbReference type="AlphaFoldDB" id="A0AA38LN57"/>
<evidence type="ECO:0000313" key="2">
    <source>
        <dbReference type="Proteomes" id="UP000824469"/>
    </source>
</evidence>
<evidence type="ECO:0000313" key="1">
    <source>
        <dbReference type="EMBL" id="KAH9328460.1"/>
    </source>
</evidence>
<accession>A0AA38LN57</accession>
<sequence>DLYETDVVFDIVEDIQEVPSLILMLQAYLHMYGCKEDHYANQCPQRHTAK</sequence>
<gene>
    <name evidence="1" type="ORF">KI387_000568</name>
</gene>
<protein>
    <submittedName>
        <fullName evidence="1">Uncharacterized protein</fullName>
    </submittedName>
</protein>